<dbReference type="InterPro" id="IPR003115">
    <property type="entry name" value="ParB_N"/>
</dbReference>
<dbReference type="Gene3D" id="1.10.10.2830">
    <property type="match status" value="1"/>
</dbReference>
<dbReference type="PANTHER" id="PTHR33375:SF1">
    <property type="entry name" value="CHROMOSOME-PARTITIONING PROTEIN PARB-RELATED"/>
    <property type="match status" value="1"/>
</dbReference>
<dbReference type="OrthoDB" id="9802051at2"/>
<dbReference type="SMART" id="SM00470">
    <property type="entry name" value="ParB"/>
    <property type="match status" value="1"/>
</dbReference>
<dbReference type="InterPro" id="IPR036086">
    <property type="entry name" value="ParB/Sulfiredoxin_sf"/>
</dbReference>
<dbReference type="RefSeq" id="WP_126353254.1">
    <property type="nucleotide sequence ID" value="NZ_CP086382.1"/>
</dbReference>
<comment type="similarity">
    <text evidence="1">Belongs to the ParB family.</text>
</comment>
<dbReference type="SUPFAM" id="SSF109709">
    <property type="entry name" value="KorB DNA-binding domain-like"/>
    <property type="match status" value="1"/>
</dbReference>
<evidence type="ECO:0000313" key="3">
    <source>
        <dbReference type="EMBL" id="RTR24208.1"/>
    </source>
</evidence>
<dbReference type="SUPFAM" id="SSF110849">
    <property type="entry name" value="ParB/Sulfiredoxin"/>
    <property type="match status" value="1"/>
</dbReference>
<accession>A0A3S0JLQ2</accession>
<dbReference type="Proteomes" id="UP000277766">
    <property type="component" value="Unassembled WGS sequence"/>
</dbReference>
<evidence type="ECO:0000259" key="2">
    <source>
        <dbReference type="SMART" id="SM00470"/>
    </source>
</evidence>
<feature type="domain" description="ParB-like N-terminal" evidence="2">
    <location>
        <begin position="35"/>
        <end position="123"/>
    </location>
</feature>
<gene>
    <name evidence="3" type="ORF">EJ104_12325</name>
</gene>
<dbReference type="InterPro" id="IPR004437">
    <property type="entry name" value="ParB/RepB/Spo0J"/>
</dbReference>
<dbReference type="GO" id="GO:0007059">
    <property type="term" value="P:chromosome segregation"/>
    <property type="evidence" value="ECO:0007669"/>
    <property type="project" value="TreeGrafter"/>
</dbReference>
<dbReference type="PANTHER" id="PTHR33375">
    <property type="entry name" value="CHROMOSOME-PARTITIONING PROTEIN PARB-RELATED"/>
    <property type="match status" value="1"/>
</dbReference>
<dbReference type="GO" id="GO:0003677">
    <property type="term" value="F:DNA binding"/>
    <property type="evidence" value="ECO:0007669"/>
    <property type="project" value="InterPro"/>
</dbReference>
<organism evidence="3 4">
    <name type="scientific">Deinococcus radiophilus</name>
    <dbReference type="NCBI Taxonomy" id="32062"/>
    <lineage>
        <taxon>Bacteria</taxon>
        <taxon>Thermotogati</taxon>
        <taxon>Deinococcota</taxon>
        <taxon>Deinococci</taxon>
        <taxon>Deinococcales</taxon>
        <taxon>Deinococcaceae</taxon>
        <taxon>Deinococcus</taxon>
    </lineage>
</organism>
<proteinExistence type="inferred from homology"/>
<reference evidence="3 4" key="1">
    <citation type="submission" date="2018-12" db="EMBL/GenBank/DDBJ databases">
        <title>Deinococcus radiophilus ATCC 27603 genome sequencing and assembly.</title>
        <authorList>
            <person name="Maclea K.S."/>
            <person name="Maynard C.R."/>
        </authorList>
    </citation>
    <scope>NUCLEOTIDE SEQUENCE [LARGE SCALE GENOMIC DNA]</scope>
    <source>
        <strain evidence="3 4">ATCC 27603</strain>
    </source>
</reference>
<dbReference type="InterPro" id="IPR050336">
    <property type="entry name" value="Chromosome_partition/occlusion"/>
</dbReference>
<dbReference type="EMBL" id="RXPE01000039">
    <property type="protein sequence ID" value="RTR24208.1"/>
    <property type="molecule type" value="Genomic_DNA"/>
</dbReference>
<name>A0A3S0JLQ2_9DEIO</name>
<dbReference type="AlphaFoldDB" id="A0A3S0JLQ2"/>
<protein>
    <submittedName>
        <fullName evidence="3">ParB/RepB/Spo0J family partition protein</fullName>
    </submittedName>
</protein>
<comment type="caution">
    <text evidence="3">The sequence shown here is derived from an EMBL/GenBank/DDBJ whole genome shotgun (WGS) entry which is preliminary data.</text>
</comment>
<dbReference type="Gene3D" id="3.90.1530.30">
    <property type="match status" value="1"/>
</dbReference>
<dbReference type="Pfam" id="PF02195">
    <property type="entry name" value="ParB_N"/>
    <property type="match status" value="1"/>
</dbReference>
<evidence type="ECO:0000313" key="4">
    <source>
        <dbReference type="Proteomes" id="UP000277766"/>
    </source>
</evidence>
<dbReference type="NCBIfam" id="TIGR00180">
    <property type="entry name" value="parB_part"/>
    <property type="match status" value="1"/>
</dbReference>
<keyword evidence="4" id="KW-1185">Reference proteome</keyword>
<sequence length="304" mass="33781">MTEKPLSAGMQAILNKTMQVKSSIDQAQTERSPLRQLPLDQLRASPFQARLDFTDIDSLAEDIGLNGVLQPVLVRLLGPDTFELVAGERRWRAARLAGLDRIPAIVRNMDDTQARLYGLKENLERQDLNAYEVAHAAVDLVALAVDQPREQVIADLQARRSTSPEVTQALQEALSVLGRDLSVAGFQRHYLKMLSLPEHLKDAIQQGASYAAVMALTKASLEQQAEWLPLVISSKWGTRDVEQALKTARSTSPSDSLQPTDPVQAGERLAKQLRAGRLEQLDGRRRRKAQRLLEELTALLEQEA</sequence>
<dbReference type="GO" id="GO:0005694">
    <property type="term" value="C:chromosome"/>
    <property type="evidence" value="ECO:0007669"/>
    <property type="project" value="TreeGrafter"/>
</dbReference>
<evidence type="ECO:0000256" key="1">
    <source>
        <dbReference type="ARBA" id="ARBA00006295"/>
    </source>
</evidence>